<proteinExistence type="predicted"/>
<dbReference type="InterPro" id="IPR033562">
    <property type="entry name" value="PLPL"/>
</dbReference>
<evidence type="ECO:0000313" key="4">
    <source>
        <dbReference type="EMBL" id="KAL3764924.1"/>
    </source>
</evidence>
<evidence type="ECO:0000256" key="2">
    <source>
        <dbReference type="PROSITE-ProRule" id="PRU01161"/>
    </source>
</evidence>
<dbReference type="GO" id="GO:0006629">
    <property type="term" value="P:lipid metabolic process"/>
    <property type="evidence" value="ECO:0007669"/>
    <property type="project" value="UniProtKB-KW"/>
</dbReference>
<dbReference type="InterPro" id="IPR002641">
    <property type="entry name" value="PNPLA_dom"/>
</dbReference>
<feature type="domain" description="PNPLA" evidence="3">
    <location>
        <begin position="55"/>
        <end position="296"/>
    </location>
</feature>
<dbReference type="AlphaFoldDB" id="A0ABD3MPM1"/>
<dbReference type="PANTHER" id="PTHR12406">
    <property type="entry name" value="CALCIUM-INDEPENDENT PHOSPHOLIPASE A2 IPLA2 -RELATED"/>
    <property type="match status" value="1"/>
</dbReference>
<protein>
    <recommendedName>
        <fullName evidence="3">PNPLA domain-containing protein</fullName>
    </recommendedName>
</protein>
<gene>
    <name evidence="4" type="ORF">ACHAWU_003784</name>
</gene>
<dbReference type="Gene3D" id="3.40.1090.10">
    <property type="entry name" value="Cytosolic phospholipase A2 catalytic domain"/>
    <property type="match status" value="1"/>
</dbReference>
<feature type="short sequence motif" description="GXSXG" evidence="2">
    <location>
        <begin position="98"/>
        <end position="102"/>
    </location>
</feature>
<reference evidence="4 5" key="1">
    <citation type="submission" date="2024-10" db="EMBL/GenBank/DDBJ databases">
        <title>Updated reference genomes for cyclostephanoid diatoms.</title>
        <authorList>
            <person name="Roberts W.R."/>
            <person name="Alverson A.J."/>
        </authorList>
    </citation>
    <scope>NUCLEOTIDE SEQUENCE [LARGE SCALE GENOMIC DNA]</scope>
    <source>
        <strain evidence="4 5">AJA232-27</strain>
    </source>
</reference>
<dbReference type="EMBL" id="JALLBG020000100">
    <property type="protein sequence ID" value="KAL3764924.1"/>
    <property type="molecule type" value="Genomic_DNA"/>
</dbReference>
<dbReference type="Proteomes" id="UP001530293">
    <property type="component" value="Unassembled WGS sequence"/>
</dbReference>
<comment type="caution">
    <text evidence="4">The sequence shown here is derived from an EMBL/GenBank/DDBJ whole genome shotgun (WGS) entry which is preliminary data.</text>
</comment>
<organism evidence="4 5">
    <name type="scientific">Discostella pseudostelligera</name>
    <dbReference type="NCBI Taxonomy" id="259834"/>
    <lineage>
        <taxon>Eukaryota</taxon>
        <taxon>Sar</taxon>
        <taxon>Stramenopiles</taxon>
        <taxon>Ochrophyta</taxon>
        <taxon>Bacillariophyta</taxon>
        <taxon>Coscinodiscophyceae</taxon>
        <taxon>Thalassiosirophycidae</taxon>
        <taxon>Stephanodiscales</taxon>
        <taxon>Stephanodiscaceae</taxon>
        <taxon>Discostella</taxon>
    </lineage>
</organism>
<keyword evidence="1" id="KW-0443">Lipid metabolism</keyword>
<feature type="short sequence motif" description="GXGXXG" evidence="2">
    <location>
        <begin position="59"/>
        <end position="64"/>
    </location>
</feature>
<dbReference type="InterPro" id="IPR016035">
    <property type="entry name" value="Acyl_Trfase/lysoPLipase"/>
</dbReference>
<dbReference type="SUPFAM" id="SSF52151">
    <property type="entry name" value="FabD/lysophospholipase-like"/>
    <property type="match status" value="1"/>
</dbReference>
<accession>A0ABD3MPM1</accession>
<dbReference type="PROSITE" id="PS51635">
    <property type="entry name" value="PNPLA"/>
    <property type="match status" value="1"/>
</dbReference>
<name>A0ABD3MPM1_9STRA</name>
<evidence type="ECO:0000313" key="5">
    <source>
        <dbReference type="Proteomes" id="UP001530293"/>
    </source>
</evidence>
<sequence length="485" mass="53643">MRDYASVSRYVSISRYDANKMRSLRLLLRRKLTSSSTPSSTTQTECKQQGPSLSFGFSGAGFLGCYHVGVAACLRRHGVLPHPDECSDMHKPYPLLTGVSAGSMIAAAALAGVNPDPDGMEVVLEASRRTRELRRRKRVGEEEGKSSPFLINIPTTLDVLTPGFSLIDQVEGPFRDALANALGGYCEWDRSNNSATFHDIDPDLFARRFPTGKLRIGLTDRRGLWPPPLVPFSMQQRRQFLEAYRYVDTYRNLEDVIACSMLSSYIPGITGPLNLKDRVPAIFGGLLKEEIIGAKNDTEKRSRNDASYRAGLRLNEMTRLGMVKHGKTGVPTTVNGSRDVHDDEPTIYWDGGIADVFPTIDENTVVVAPVNGLFDPNPSICPQMPDVDSGSATECGEGLDSESRKQLITPSNNVAILQNFLRPLLPTTFRHCDKSQLGLNTKNLQAAMQMLFSSDDEELYTKFREGYDDAQRFLKTRGYSAVISG</sequence>
<evidence type="ECO:0000256" key="1">
    <source>
        <dbReference type="ARBA" id="ARBA00023098"/>
    </source>
</evidence>
<dbReference type="PANTHER" id="PTHR12406:SF7">
    <property type="entry name" value="PATATIN-LIKE PHOSPHOLIPASE DOMAIN-CONTAINING PROTEIN 4"/>
    <property type="match status" value="1"/>
</dbReference>
<comment type="caution">
    <text evidence="2">Lacks conserved residue(s) required for the propagation of feature annotation.</text>
</comment>
<evidence type="ECO:0000259" key="3">
    <source>
        <dbReference type="PROSITE" id="PS51635"/>
    </source>
</evidence>
<keyword evidence="5" id="KW-1185">Reference proteome</keyword>